<dbReference type="InterPro" id="IPR027417">
    <property type="entry name" value="P-loop_NTPase"/>
</dbReference>
<dbReference type="InterPro" id="IPR013783">
    <property type="entry name" value="Ig-like_fold"/>
</dbReference>
<keyword evidence="3" id="KW-0547">Nucleotide-binding</keyword>
<dbReference type="PROSITE" id="PS50067">
    <property type="entry name" value="KINESIN_MOTOR_2"/>
    <property type="match status" value="1"/>
</dbReference>
<dbReference type="GO" id="GO:0007018">
    <property type="term" value="P:microtubule-based movement"/>
    <property type="evidence" value="ECO:0007669"/>
    <property type="project" value="InterPro"/>
</dbReference>
<dbReference type="GO" id="GO:0005524">
    <property type="term" value="F:ATP binding"/>
    <property type="evidence" value="ECO:0007669"/>
    <property type="project" value="UniProtKB-UniRule"/>
</dbReference>
<dbReference type="PANTHER" id="PTHR47968:SF75">
    <property type="entry name" value="CENTROMERE-ASSOCIATED PROTEIN E"/>
    <property type="match status" value="1"/>
</dbReference>
<organism evidence="5 6">
    <name type="scientific">Triparma retinervis</name>
    <dbReference type="NCBI Taxonomy" id="2557542"/>
    <lineage>
        <taxon>Eukaryota</taxon>
        <taxon>Sar</taxon>
        <taxon>Stramenopiles</taxon>
        <taxon>Ochrophyta</taxon>
        <taxon>Bolidophyceae</taxon>
        <taxon>Parmales</taxon>
        <taxon>Triparmaceae</taxon>
        <taxon>Triparma</taxon>
    </lineage>
</organism>
<dbReference type="InterPro" id="IPR002909">
    <property type="entry name" value="IPT_dom"/>
</dbReference>
<evidence type="ECO:0000256" key="1">
    <source>
        <dbReference type="ARBA" id="ARBA00023054"/>
    </source>
</evidence>
<evidence type="ECO:0000256" key="2">
    <source>
        <dbReference type="ARBA" id="ARBA00023175"/>
    </source>
</evidence>
<dbReference type="Pfam" id="PF00225">
    <property type="entry name" value="Kinesin"/>
    <property type="match status" value="1"/>
</dbReference>
<comment type="caution">
    <text evidence="5">The sequence shown here is derived from an EMBL/GenBank/DDBJ whole genome shotgun (WGS) entry which is preliminary data.</text>
</comment>
<dbReference type="SUPFAM" id="SSF81296">
    <property type="entry name" value="E set domains"/>
    <property type="match status" value="1"/>
</dbReference>
<gene>
    <name evidence="5" type="ORF">TrRE_jg600</name>
</gene>
<dbReference type="Proteomes" id="UP001165082">
    <property type="component" value="Unassembled WGS sequence"/>
</dbReference>
<evidence type="ECO:0000256" key="3">
    <source>
        <dbReference type="PROSITE-ProRule" id="PRU00283"/>
    </source>
</evidence>
<dbReference type="Pfam" id="PF01833">
    <property type="entry name" value="TIG"/>
    <property type="match status" value="2"/>
</dbReference>
<dbReference type="InterPro" id="IPR027640">
    <property type="entry name" value="Kinesin-like_fam"/>
</dbReference>
<dbReference type="EMBL" id="BRXZ01000825">
    <property type="protein sequence ID" value="GMH55073.1"/>
    <property type="molecule type" value="Genomic_DNA"/>
</dbReference>
<dbReference type="GO" id="GO:0008017">
    <property type="term" value="F:microtubule binding"/>
    <property type="evidence" value="ECO:0007669"/>
    <property type="project" value="InterPro"/>
</dbReference>
<dbReference type="InterPro" id="IPR036961">
    <property type="entry name" value="Kinesin_motor_dom_sf"/>
</dbReference>
<reference evidence="5" key="1">
    <citation type="submission" date="2022-07" db="EMBL/GenBank/DDBJ databases">
        <title>Genome analysis of Parmales, a sister group of diatoms, reveals the evolutionary specialization of diatoms from phago-mixotrophs to photoautotrophs.</title>
        <authorList>
            <person name="Ban H."/>
            <person name="Sato S."/>
            <person name="Yoshikawa S."/>
            <person name="Kazumasa Y."/>
            <person name="Nakamura Y."/>
            <person name="Ichinomiya M."/>
            <person name="Saitoh K."/>
            <person name="Sato N."/>
            <person name="Blanc-Mathieu R."/>
            <person name="Endo H."/>
            <person name="Kuwata A."/>
            <person name="Ogata H."/>
        </authorList>
    </citation>
    <scope>NUCLEOTIDE SEQUENCE</scope>
</reference>
<dbReference type="GO" id="GO:0003777">
    <property type="term" value="F:microtubule motor activity"/>
    <property type="evidence" value="ECO:0007669"/>
    <property type="project" value="InterPro"/>
</dbReference>
<dbReference type="InterPro" id="IPR014756">
    <property type="entry name" value="Ig_E-set"/>
</dbReference>
<dbReference type="SUPFAM" id="SSF52540">
    <property type="entry name" value="P-loop containing nucleoside triphosphate hydrolases"/>
    <property type="match status" value="1"/>
</dbReference>
<keyword evidence="2 3" id="KW-0505">Motor protein</keyword>
<feature type="domain" description="Kinesin motor" evidence="4">
    <location>
        <begin position="88"/>
        <end position="230"/>
    </location>
</feature>
<accession>A0A9W6ZQ21</accession>
<evidence type="ECO:0000313" key="6">
    <source>
        <dbReference type="Proteomes" id="UP001165082"/>
    </source>
</evidence>
<dbReference type="OrthoDB" id="3176171at2759"/>
<name>A0A9W6ZQ21_9STRA</name>
<dbReference type="PANTHER" id="PTHR47968">
    <property type="entry name" value="CENTROMERE PROTEIN E"/>
    <property type="match status" value="1"/>
</dbReference>
<evidence type="ECO:0000259" key="4">
    <source>
        <dbReference type="PROSITE" id="PS50067"/>
    </source>
</evidence>
<dbReference type="InterPro" id="IPR001752">
    <property type="entry name" value="Kinesin_motor_dom"/>
</dbReference>
<dbReference type="AlphaFoldDB" id="A0A9W6ZQ21"/>
<keyword evidence="1" id="KW-0175">Coiled coil</keyword>
<sequence>MELSLVEGDSEVTSIPRAITFIDEVFVGGVCPPYAISDEFGQAATVIVEGENFFNSPKLSCYFGSIGSQATTFISASRIQCDVPFLVPQKVSVTVTNTSEDADLSNGSEFEYFMAATLSSITPSSSSADGGTIVTVAGTNFVKSASLICRSNYQFDNVFGCYSTQQEVFDSTLRPVIADVRNGYESTVFAYGQTGTGKTHTMEGSIQGGEDGVRRCFDWVKKGKCGKGDA</sequence>
<keyword evidence="6" id="KW-1185">Reference proteome</keyword>
<dbReference type="CDD" id="cd00102">
    <property type="entry name" value="IPT"/>
    <property type="match status" value="1"/>
</dbReference>
<proteinExistence type="inferred from homology"/>
<keyword evidence="3" id="KW-0067">ATP-binding</keyword>
<protein>
    <recommendedName>
        <fullName evidence="4">Kinesin motor domain-containing protein</fullName>
    </recommendedName>
</protein>
<comment type="similarity">
    <text evidence="3">Belongs to the TRAFAC class myosin-kinesin ATPase superfamily. Kinesin family.</text>
</comment>
<dbReference type="Gene3D" id="2.60.40.10">
    <property type="entry name" value="Immunoglobulins"/>
    <property type="match status" value="1"/>
</dbReference>
<feature type="binding site" evidence="3">
    <location>
        <begin position="192"/>
        <end position="199"/>
    </location>
    <ligand>
        <name>ATP</name>
        <dbReference type="ChEBI" id="CHEBI:30616"/>
    </ligand>
</feature>
<dbReference type="Gene3D" id="3.40.850.10">
    <property type="entry name" value="Kinesin motor domain"/>
    <property type="match status" value="1"/>
</dbReference>
<evidence type="ECO:0000313" key="5">
    <source>
        <dbReference type="EMBL" id="GMH55073.1"/>
    </source>
</evidence>